<dbReference type="Gene3D" id="3.30.710.10">
    <property type="entry name" value="Potassium Channel Kv1.1, Chain A"/>
    <property type="match status" value="1"/>
</dbReference>
<protein>
    <recommendedName>
        <fullName evidence="2">BTB domain-containing protein</fullName>
    </recommendedName>
</protein>
<dbReference type="PANTHER" id="PTHR47843:SF2">
    <property type="entry name" value="BTB DOMAIN-CONTAINING PROTEIN"/>
    <property type="match status" value="1"/>
</dbReference>
<dbReference type="SUPFAM" id="SSF54695">
    <property type="entry name" value="POZ domain"/>
    <property type="match status" value="1"/>
</dbReference>
<feature type="region of interest" description="Disordered" evidence="1">
    <location>
        <begin position="207"/>
        <end position="250"/>
    </location>
</feature>
<reference evidence="3" key="1">
    <citation type="submission" date="2015-10" db="EMBL/GenBank/DDBJ databases">
        <authorList>
            <person name="Regsiter A."/>
            <person name="william w."/>
        </authorList>
    </citation>
    <scope>NUCLEOTIDE SEQUENCE</scope>
    <source>
        <strain evidence="3">Montdore</strain>
    </source>
</reference>
<dbReference type="InterPro" id="IPR000210">
    <property type="entry name" value="BTB/POZ_dom"/>
</dbReference>
<accession>A0A292Q199</accession>
<evidence type="ECO:0000313" key="4">
    <source>
        <dbReference type="Proteomes" id="UP001412239"/>
    </source>
</evidence>
<evidence type="ECO:0000259" key="2">
    <source>
        <dbReference type="PROSITE" id="PS50097"/>
    </source>
</evidence>
<dbReference type="PANTHER" id="PTHR47843">
    <property type="entry name" value="BTB DOMAIN-CONTAINING PROTEIN-RELATED"/>
    <property type="match status" value="1"/>
</dbReference>
<dbReference type="CDD" id="cd18186">
    <property type="entry name" value="BTB_POZ_ZBTB_KLHL-like"/>
    <property type="match status" value="1"/>
</dbReference>
<dbReference type="InterPro" id="IPR011333">
    <property type="entry name" value="SKP1/BTB/POZ_sf"/>
</dbReference>
<organism evidence="3 4">
    <name type="scientific">Tuber aestivum</name>
    <name type="common">summer truffle</name>
    <dbReference type="NCBI Taxonomy" id="59557"/>
    <lineage>
        <taxon>Eukaryota</taxon>
        <taxon>Fungi</taxon>
        <taxon>Dikarya</taxon>
        <taxon>Ascomycota</taxon>
        <taxon>Pezizomycotina</taxon>
        <taxon>Pezizomycetes</taxon>
        <taxon>Pezizales</taxon>
        <taxon>Tuberaceae</taxon>
        <taxon>Tuber</taxon>
    </lineage>
</organism>
<proteinExistence type="predicted"/>
<sequence>MFGNPTFRHSPEYKDFLFDGTITLCIGRDKKRMEIHKKLLTSISPELDKHVNNDMKEGIEGVIHLPDEGEEAIALFTKWAYTGDYTAWDSALFGIAQHQWPSLHKHLQLCAFSDKFNIPVLKQLAELKFYTQIITLEPKSKEDGAGLILAISYAHNNLRSSDPVLKFLTQYASWKFELLRETPGFRELIMAQPEFLTELLATLKGSSTKPIAPEPQKRPKKKNNSNIFGTGQPPKPQPPPPLFGSWPSQF</sequence>
<gene>
    <name evidence="3" type="ORF">GSTUAT00003260001</name>
</gene>
<evidence type="ECO:0000256" key="1">
    <source>
        <dbReference type="SAM" id="MobiDB-lite"/>
    </source>
</evidence>
<feature type="domain" description="BTB" evidence="2">
    <location>
        <begin position="20"/>
        <end position="89"/>
    </location>
</feature>
<name>A0A292Q199_9PEZI</name>
<dbReference type="PROSITE" id="PS50097">
    <property type="entry name" value="BTB"/>
    <property type="match status" value="1"/>
</dbReference>
<dbReference type="AlphaFoldDB" id="A0A292Q199"/>
<feature type="compositionally biased region" description="Pro residues" evidence="1">
    <location>
        <begin position="233"/>
        <end position="242"/>
    </location>
</feature>
<evidence type="ECO:0000313" key="3">
    <source>
        <dbReference type="EMBL" id="CUS12648.1"/>
    </source>
</evidence>
<dbReference type="Proteomes" id="UP001412239">
    <property type="component" value="Unassembled WGS sequence"/>
</dbReference>
<dbReference type="EMBL" id="LN890987">
    <property type="protein sequence ID" value="CUS12648.1"/>
    <property type="molecule type" value="Genomic_DNA"/>
</dbReference>
<keyword evidence="4" id="KW-1185">Reference proteome</keyword>